<name>A0ABY6DB54_9RHOB</name>
<feature type="region of interest" description="Disordered" evidence="1">
    <location>
        <begin position="106"/>
        <end position="127"/>
    </location>
</feature>
<feature type="compositionally biased region" description="Basic and acidic residues" evidence="1">
    <location>
        <begin position="117"/>
        <end position="127"/>
    </location>
</feature>
<protein>
    <submittedName>
        <fullName evidence="3">Uncharacterized protein</fullName>
    </submittedName>
</protein>
<accession>A0ABY6DB54</accession>
<evidence type="ECO:0000313" key="3">
    <source>
        <dbReference type="EMBL" id="UXX82258.1"/>
    </source>
</evidence>
<evidence type="ECO:0000256" key="1">
    <source>
        <dbReference type="SAM" id="MobiDB-lite"/>
    </source>
</evidence>
<proteinExistence type="predicted"/>
<organism evidence="3 4">
    <name type="scientific">Roseovarius pelagicus</name>
    <dbReference type="NCBI Taxonomy" id="2980108"/>
    <lineage>
        <taxon>Bacteria</taxon>
        <taxon>Pseudomonadati</taxon>
        <taxon>Pseudomonadota</taxon>
        <taxon>Alphaproteobacteria</taxon>
        <taxon>Rhodobacterales</taxon>
        <taxon>Roseobacteraceae</taxon>
        <taxon>Roseovarius</taxon>
    </lineage>
</organism>
<sequence length="127" mass="13793">MRELIVYSCYVLGGIGCVVSAAVLFDENLFSSLTLFFGSIGVFAIGFICDKLAGIEQALQGDLDTAHSRTTVHLTGDSYLDGENKSFPDSVSQPRFENGMAVVDTPDGPKRFPNMTEAKKFVSERSQ</sequence>
<feature type="transmembrane region" description="Helical" evidence="2">
    <location>
        <begin position="7"/>
        <end position="25"/>
    </location>
</feature>
<keyword evidence="2" id="KW-0812">Transmembrane</keyword>
<keyword evidence="2" id="KW-0472">Membrane</keyword>
<evidence type="ECO:0000256" key="2">
    <source>
        <dbReference type="SAM" id="Phobius"/>
    </source>
</evidence>
<evidence type="ECO:0000313" key="4">
    <source>
        <dbReference type="Proteomes" id="UP001064087"/>
    </source>
</evidence>
<dbReference type="EMBL" id="CP106738">
    <property type="protein sequence ID" value="UXX82258.1"/>
    <property type="molecule type" value="Genomic_DNA"/>
</dbReference>
<dbReference type="Proteomes" id="UP001064087">
    <property type="component" value="Chromosome"/>
</dbReference>
<reference evidence="3" key="1">
    <citation type="submission" date="2022-10" db="EMBL/GenBank/DDBJ databases">
        <title>Roseovarius pelagicus sp. nov., isolated from Arctic seawater.</title>
        <authorList>
            <person name="Hong Y.W."/>
            <person name="Hwang C.Y."/>
        </authorList>
    </citation>
    <scope>NUCLEOTIDE SEQUENCE</scope>
    <source>
        <strain evidence="3">HL-MP18</strain>
    </source>
</reference>
<gene>
    <name evidence="3" type="ORF">N7U68_14260</name>
</gene>
<feature type="transmembrane region" description="Helical" evidence="2">
    <location>
        <begin position="31"/>
        <end position="49"/>
    </location>
</feature>
<keyword evidence="2" id="KW-1133">Transmembrane helix</keyword>
<keyword evidence="4" id="KW-1185">Reference proteome</keyword>
<dbReference type="RefSeq" id="WP_165194467.1">
    <property type="nucleotide sequence ID" value="NZ_CP106738.1"/>
</dbReference>
<dbReference type="PROSITE" id="PS51257">
    <property type="entry name" value="PROKAR_LIPOPROTEIN"/>
    <property type="match status" value="1"/>
</dbReference>